<dbReference type="InterPro" id="IPR040398">
    <property type="entry name" value="Not1"/>
</dbReference>
<dbReference type="InterPro" id="IPR032191">
    <property type="entry name" value="CNOT1_CAF1_bind"/>
</dbReference>
<dbReference type="OrthoDB" id="1933107at2759"/>
<evidence type="ECO:0000313" key="3">
    <source>
        <dbReference type="Proteomes" id="UP000054653"/>
    </source>
</evidence>
<dbReference type="GO" id="GO:0000288">
    <property type="term" value="P:nuclear-transcribed mRNA catabolic process, deadenylation-dependent decay"/>
    <property type="evidence" value="ECO:0007669"/>
    <property type="project" value="TreeGrafter"/>
</dbReference>
<dbReference type="GO" id="GO:0000932">
    <property type="term" value="C:P-body"/>
    <property type="evidence" value="ECO:0007669"/>
    <property type="project" value="TreeGrafter"/>
</dbReference>
<dbReference type="STRING" id="45882.A0A0V1D1F8"/>
<dbReference type="PANTHER" id="PTHR13162">
    <property type="entry name" value="CCR4-NOT TRANSCRIPTION COMPLEX"/>
    <property type="match status" value="1"/>
</dbReference>
<proteinExistence type="predicted"/>
<dbReference type="EMBL" id="JYDI01000063">
    <property type="protein sequence ID" value="KRY54851.1"/>
    <property type="molecule type" value="Genomic_DNA"/>
</dbReference>
<dbReference type="GO" id="GO:0017148">
    <property type="term" value="P:negative regulation of translation"/>
    <property type="evidence" value="ECO:0007669"/>
    <property type="project" value="InterPro"/>
</dbReference>
<accession>A0A0V1D1F8</accession>
<comment type="caution">
    <text evidence="2">The sequence shown here is derived from an EMBL/GenBank/DDBJ whole genome shotgun (WGS) entry which is preliminary data.</text>
</comment>
<dbReference type="Proteomes" id="UP000054653">
    <property type="component" value="Unassembled WGS sequence"/>
</dbReference>
<sequence>MSVRFPTIQNLRINQYVPNRTPCRKMRVNEATLQETFRNIKILLRTDMMLANFTDRMLLKNLGHWLGMITIGQEQPILSKYLDLKSLSVEAFWKGQQELIYVVPFTAKVFESCANNKIFHANCPWTLNILGVLREIHEQEGLKLNLKFEIEVLYRHLKIELEAIKVGTVLRCPHMIHMCMTEPQLGGSSEFDPRCVTLLEGTMYLDSPLSFGLEMETQEVVVAPGEPPPPPPLLTKTGNYELILLSIKMSRIKVENELDFLMKPKNGT</sequence>
<dbReference type="PANTHER" id="PTHR13162:SF8">
    <property type="entry name" value="CCR4-NOT TRANSCRIPTION COMPLEX SUBUNIT 1"/>
    <property type="match status" value="1"/>
</dbReference>
<dbReference type="GO" id="GO:0030015">
    <property type="term" value="C:CCR4-NOT core complex"/>
    <property type="evidence" value="ECO:0007669"/>
    <property type="project" value="InterPro"/>
</dbReference>
<evidence type="ECO:0000313" key="2">
    <source>
        <dbReference type="EMBL" id="KRY54851.1"/>
    </source>
</evidence>
<evidence type="ECO:0000259" key="1">
    <source>
        <dbReference type="Pfam" id="PF16415"/>
    </source>
</evidence>
<keyword evidence="3" id="KW-1185">Reference proteome</keyword>
<feature type="domain" description="CCR4-NOT transcription complex subunit 1 CAF1-binding" evidence="1">
    <location>
        <begin position="27"/>
        <end position="172"/>
    </location>
</feature>
<dbReference type="Gene3D" id="1.25.40.180">
    <property type="match status" value="1"/>
</dbReference>
<dbReference type="Pfam" id="PF16415">
    <property type="entry name" value="CNOT1_CAF1_bind"/>
    <property type="match status" value="1"/>
</dbReference>
<dbReference type="GO" id="GO:0060090">
    <property type="term" value="F:molecular adaptor activity"/>
    <property type="evidence" value="ECO:0007669"/>
    <property type="project" value="TreeGrafter"/>
</dbReference>
<reference evidence="2 3" key="1">
    <citation type="submission" date="2015-01" db="EMBL/GenBank/DDBJ databases">
        <title>Evolution of Trichinella species and genotypes.</title>
        <authorList>
            <person name="Korhonen P.K."/>
            <person name="Edoardo P."/>
            <person name="Giuseppe L.R."/>
            <person name="Gasser R.B."/>
        </authorList>
    </citation>
    <scope>NUCLEOTIDE SEQUENCE [LARGE SCALE GENOMIC DNA]</scope>
    <source>
        <strain evidence="2">ISS120</strain>
    </source>
</reference>
<gene>
    <name evidence="2" type="primary">cnot1</name>
    <name evidence="2" type="ORF">T03_12565</name>
</gene>
<dbReference type="AlphaFoldDB" id="A0A0V1D1F8"/>
<name>A0A0V1D1F8_TRIBR</name>
<organism evidence="2 3">
    <name type="scientific">Trichinella britovi</name>
    <name type="common">Parasitic roundworm</name>
    <dbReference type="NCBI Taxonomy" id="45882"/>
    <lineage>
        <taxon>Eukaryota</taxon>
        <taxon>Metazoa</taxon>
        <taxon>Ecdysozoa</taxon>
        <taxon>Nematoda</taxon>
        <taxon>Enoplea</taxon>
        <taxon>Dorylaimia</taxon>
        <taxon>Trichinellida</taxon>
        <taxon>Trichinellidae</taxon>
        <taxon>Trichinella</taxon>
    </lineage>
</organism>
<protein>
    <submittedName>
        <fullName evidence="2">CCR4-NOT transcription complex subunit 1</fullName>
    </submittedName>
</protein>